<dbReference type="WBParaSite" id="RSKR_0000199800.1">
    <property type="protein sequence ID" value="RSKR_0000199800.1"/>
    <property type="gene ID" value="RSKR_0000199800"/>
</dbReference>
<dbReference type="Proteomes" id="UP000095286">
    <property type="component" value="Unplaced"/>
</dbReference>
<reference evidence="2" key="1">
    <citation type="submission" date="2016-11" db="UniProtKB">
        <authorList>
            <consortium name="WormBaseParasite"/>
        </authorList>
    </citation>
    <scope>IDENTIFICATION</scope>
    <source>
        <strain evidence="2">KR3021</strain>
    </source>
</reference>
<proteinExistence type="predicted"/>
<organism evidence="1 2">
    <name type="scientific">Rhabditophanes sp. KR3021</name>
    <dbReference type="NCBI Taxonomy" id="114890"/>
    <lineage>
        <taxon>Eukaryota</taxon>
        <taxon>Metazoa</taxon>
        <taxon>Ecdysozoa</taxon>
        <taxon>Nematoda</taxon>
        <taxon>Chromadorea</taxon>
        <taxon>Rhabditida</taxon>
        <taxon>Tylenchina</taxon>
        <taxon>Panagrolaimomorpha</taxon>
        <taxon>Strongyloidoidea</taxon>
        <taxon>Alloionematidae</taxon>
        <taxon>Rhabditophanes</taxon>
    </lineage>
</organism>
<protein>
    <submittedName>
        <fullName evidence="2">CDT1 domain-containing protein</fullName>
    </submittedName>
</protein>
<sequence>MPTFKPSPSLNITEEDANESFFSTAGTPTAMLSVTNLFGKKDRQVASSVNTTPAAKKGELHTSIFDRVEIKTEVSPDSDQENEPSMGKPIKLIPFVGFGRNSTTIGKPKSFCAMEKAANFIKNEKLNEKVVKAESVALSRTPSIVTNPLYVLDILGSAFELGTVQIEQLCHQFEKDVQLLREKEELPINKWDAGKHNLSDTILKCKERITIEVATPLSREPTKPLIKEMSEEEIEREEARERLILQKLVLLSRIEEPL</sequence>
<accession>A0AC35TLE7</accession>
<name>A0AC35TLE7_9BILA</name>
<evidence type="ECO:0000313" key="1">
    <source>
        <dbReference type="Proteomes" id="UP000095286"/>
    </source>
</evidence>
<evidence type="ECO:0000313" key="2">
    <source>
        <dbReference type="WBParaSite" id="RSKR_0000199800.1"/>
    </source>
</evidence>